<dbReference type="Pfam" id="PF01609">
    <property type="entry name" value="DDE_Tnp_1"/>
    <property type="match status" value="1"/>
</dbReference>
<organism evidence="2 3">
    <name type="scientific">Peptostreptococcus anaerobius 653-L</name>
    <dbReference type="NCBI Taxonomy" id="596329"/>
    <lineage>
        <taxon>Bacteria</taxon>
        <taxon>Bacillati</taxon>
        <taxon>Bacillota</taxon>
        <taxon>Clostridia</taxon>
        <taxon>Peptostreptococcales</taxon>
        <taxon>Peptostreptococcaceae</taxon>
        <taxon>Peptostreptococcus</taxon>
    </lineage>
</organism>
<dbReference type="InterPro" id="IPR002559">
    <property type="entry name" value="Transposase_11"/>
</dbReference>
<dbReference type="PANTHER" id="PTHR34614">
    <property type="match status" value="1"/>
</dbReference>
<evidence type="ECO:0000259" key="1">
    <source>
        <dbReference type="Pfam" id="PF01609"/>
    </source>
</evidence>
<sequence>MGLFMDGSGIPLAFSLQSGNTNEQKTMIPLEKNIIKDFEHSSFIVCTDAGLSSKENKMFNSLANRSYITTLSTKKIKKHLLDWCLDPNGWHLSGSKKIYNLDEIQSSDENIDKYKGCTFYKERWVNENGFEEKYVITFSLKYKLYQRKIRNRQIEKAHKLVNTSPSAIKKSRANDYKRFNKKSSYTPDGELAEFENYFIDEKVIFDESMHDGFYLSSTNLDEDGEKIAAINHSRWEIEECFRIMKSDFESRPVFLQRDDRIQAHFITCFLSLIIMRLLEQKLDYKYAICDILDTLRNMNFLHASSEGYIPVYERTDITDNLHEAFGFRTDYEIISDKNMKKIFKETTKKKKVREI</sequence>
<dbReference type="AlphaFoldDB" id="D3MT73"/>
<dbReference type="GO" id="GO:0003677">
    <property type="term" value="F:DNA binding"/>
    <property type="evidence" value="ECO:0007669"/>
    <property type="project" value="InterPro"/>
</dbReference>
<dbReference type="GO" id="GO:0006313">
    <property type="term" value="P:DNA transposition"/>
    <property type="evidence" value="ECO:0007669"/>
    <property type="project" value="InterPro"/>
</dbReference>
<accession>D3MT73</accession>
<feature type="domain" description="Transposase IS4-like" evidence="1">
    <location>
        <begin position="145"/>
        <end position="273"/>
    </location>
</feature>
<gene>
    <name evidence="2" type="ORF">HMPREF0631_1093</name>
</gene>
<reference evidence="2 3" key="1">
    <citation type="submission" date="2010-01" db="EMBL/GenBank/DDBJ databases">
        <authorList>
            <person name="Dodson R."/>
            <person name="Madupu R."/>
            <person name="Durkin A.S."/>
            <person name="Torralba M."/>
            <person name="Methe B."/>
            <person name="Sutton G.G."/>
            <person name="Strausberg R.L."/>
            <person name="Nelson K.E."/>
        </authorList>
    </citation>
    <scope>NUCLEOTIDE SEQUENCE [LARGE SCALE GENOMIC DNA]</scope>
    <source>
        <strain evidence="2 3">653-L</strain>
    </source>
</reference>
<protein>
    <recommendedName>
        <fullName evidence="1">Transposase IS4-like domain-containing protein</fullName>
    </recommendedName>
</protein>
<keyword evidence="3" id="KW-1185">Reference proteome</keyword>
<proteinExistence type="predicted"/>
<dbReference type="Proteomes" id="UP000004206">
    <property type="component" value="Unassembled WGS sequence"/>
</dbReference>
<dbReference type="eggNOG" id="COG5421">
    <property type="taxonomic scope" value="Bacteria"/>
</dbReference>
<dbReference type="SUPFAM" id="SSF53098">
    <property type="entry name" value="Ribonuclease H-like"/>
    <property type="match status" value="1"/>
</dbReference>
<evidence type="ECO:0000313" key="3">
    <source>
        <dbReference type="Proteomes" id="UP000004206"/>
    </source>
</evidence>
<evidence type="ECO:0000313" key="2">
    <source>
        <dbReference type="EMBL" id="EFD04702.1"/>
    </source>
</evidence>
<dbReference type="PANTHER" id="PTHR34614:SF2">
    <property type="entry name" value="TRANSPOSASE IS4-LIKE DOMAIN-CONTAINING PROTEIN"/>
    <property type="match status" value="1"/>
</dbReference>
<name>D3MT73_9FIRM</name>
<comment type="caution">
    <text evidence="2">The sequence shown here is derived from an EMBL/GenBank/DDBJ whole genome shotgun (WGS) entry which is preliminary data.</text>
</comment>
<dbReference type="EMBL" id="ADJN01000057">
    <property type="protein sequence ID" value="EFD04702.1"/>
    <property type="molecule type" value="Genomic_DNA"/>
</dbReference>
<dbReference type="GO" id="GO:0004803">
    <property type="term" value="F:transposase activity"/>
    <property type="evidence" value="ECO:0007669"/>
    <property type="project" value="InterPro"/>
</dbReference>
<dbReference type="InterPro" id="IPR012337">
    <property type="entry name" value="RNaseH-like_sf"/>
</dbReference>